<feature type="transmembrane region" description="Helical" evidence="6">
    <location>
        <begin position="55"/>
        <end position="74"/>
    </location>
</feature>
<dbReference type="InterPro" id="IPR044644">
    <property type="entry name" value="DinF-like"/>
</dbReference>
<comment type="similarity">
    <text evidence="2">Belongs to the multi antimicrobial extrusion (MATE) (TC 2.A.66.1) family.</text>
</comment>
<dbReference type="PANTHER" id="PTHR42893">
    <property type="entry name" value="PROTEIN DETOXIFICATION 44, CHLOROPLASTIC-RELATED"/>
    <property type="match status" value="1"/>
</dbReference>
<dbReference type="PANTHER" id="PTHR42893:SF46">
    <property type="entry name" value="PROTEIN DETOXIFICATION 44, CHLOROPLASTIC"/>
    <property type="match status" value="1"/>
</dbReference>
<feature type="transmembrane region" description="Helical" evidence="6">
    <location>
        <begin position="23"/>
        <end position="43"/>
    </location>
</feature>
<protein>
    <submittedName>
        <fullName evidence="7">DNA-damage-inducible protein F</fullName>
    </submittedName>
</protein>
<organism evidence="7 8">
    <name type="scientific">Pseudosulfitobacter pseudonitzschiae</name>
    <dbReference type="NCBI Taxonomy" id="1402135"/>
    <lineage>
        <taxon>Bacteria</taxon>
        <taxon>Pseudomonadati</taxon>
        <taxon>Pseudomonadota</taxon>
        <taxon>Alphaproteobacteria</taxon>
        <taxon>Rhodobacterales</taxon>
        <taxon>Roseobacteraceae</taxon>
        <taxon>Pseudosulfitobacter</taxon>
    </lineage>
</organism>
<feature type="transmembrane region" description="Helical" evidence="6">
    <location>
        <begin position="397"/>
        <end position="416"/>
    </location>
</feature>
<accession>A0A221K2N1</accession>
<keyword evidence="8" id="KW-1185">Reference proteome</keyword>
<dbReference type="Proteomes" id="UP000199754">
    <property type="component" value="Chromosome"/>
</dbReference>
<dbReference type="GO" id="GO:0005886">
    <property type="term" value="C:plasma membrane"/>
    <property type="evidence" value="ECO:0007669"/>
    <property type="project" value="TreeGrafter"/>
</dbReference>
<dbReference type="OrthoDB" id="9789527at2"/>
<keyword evidence="3 6" id="KW-0812">Transmembrane</keyword>
<evidence type="ECO:0000313" key="8">
    <source>
        <dbReference type="Proteomes" id="UP000199754"/>
    </source>
</evidence>
<feature type="transmembrane region" description="Helical" evidence="6">
    <location>
        <begin position="199"/>
        <end position="221"/>
    </location>
</feature>
<feature type="transmembrane region" description="Helical" evidence="6">
    <location>
        <begin position="146"/>
        <end position="166"/>
    </location>
</feature>
<dbReference type="GO" id="GO:0042910">
    <property type="term" value="F:xenobiotic transmembrane transporter activity"/>
    <property type="evidence" value="ECO:0007669"/>
    <property type="project" value="InterPro"/>
</dbReference>
<dbReference type="STRING" id="1402135.SAMN05444149_103544"/>
<evidence type="ECO:0000256" key="2">
    <source>
        <dbReference type="ARBA" id="ARBA00010199"/>
    </source>
</evidence>
<dbReference type="CDD" id="cd13136">
    <property type="entry name" value="MATE_DinF_like"/>
    <property type="match status" value="1"/>
</dbReference>
<feature type="transmembrane region" description="Helical" evidence="6">
    <location>
        <begin position="173"/>
        <end position="193"/>
    </location>
</feature>
<feature type="transmembrane region" description="Helical" evidence="6">
    <location>
        <begin position="104"/>
        <end position="126"/>
    </location>
</feature>
<feature type="transmembrane region" description="Helical" evidence="6">
    <location>
        <begin position="286"/>
        <end position="310"/>
    </location>
</feature>
<dbReference type="KEGG" id="spse:SULPSESMR1_02333"/>
<reference evidence="7 8" key="1">
    <citation type="submission" date="2017-07" db="EMBL/GenBank/DDBJ databases">
        <title>Genome Sequence of Sulfitobacter pseudonitzschiae Strain SMR1 Isolated from a culture of the Diatom Skeletonema marinoi.</title>
        <authorList>
            <person name="Topel M."/>
            <person name="Pinder M.I.M."/>
            <person name="Johansson O.N."/>
            <person name="Kourtchenko O."/>
            <person name="Godhe A."/>
            <person name="Clarke A.K."/>
        </authorList>
    </citation>
    <scope>NUCLEOTIDE SEQUENCE [LARGE SCALE GENOMIC DNA]</scope>
    <source>
        <strain evidence="7 8">SMR1</strain>
    </source>
</reference>
<sequence>MTDTALRTDVADVPQAPITHRRVLAVALPIVLSNSTVPILGAVDVGVVGQLGEAAPIGAVALGAVIITTLYWVFGFLRMGTVGMVGQAEGAGDSAEVSALLTRALMIAGAGGLVLILLQPLLFWGAFALAPASDEVEGLTRTYMTIRIWSAPCAIAVFAITGWLVAMERTAGVFWIQLVMNGVNILLDLWFVLGLGWGVGGVAFATVIAETLGVGMGLYLCRDAFMRPDWRDWPRIFNRVVLIRMALINTDILIRSALLMTIFTSFVFMGAGFGDVTLAANEVLVQFMYVTAHAMDGFAFAAETLIARAYGRRAPERVRRSALLTSGWGAGSCIVLALGFALAGPWLIDVMAKDEAVREVARIYLPWMVAAPVVGCAAWMLDGIFIGATRGADMRNMMLVSFAVYVACAAVAVPLLGNHGLWLSLLVSFAARGVTLGLRYPALERGAA</sequence>
<dbReference type="RefSeq" id="WP_089420952.1">
    <property type="nucleotide sequence ID" value="NZ_CP022415.1"/>
</dbReference>
<evidence type="ECO:0000256" key="3">
    <source>
        <dbReference type="ARBA" id="ARBA00022692"/>
    </source>
</evidence>
<keyword evidence="4 6" id="KW-1133">Transmembrane helix</keyword>
<feature type="transmembrane region" description="Helical" evidence="6">
    <location>
        <begin position="422"/>
        <end position="442"/>
    </location>
</feature>
<dbReference type="EMBL" id="CP022415">
    <property type="protein sequence ID" value="ASM73130.1"/>
    <property type="molecule type" value="Genomic_DNA"/>
</dbReference>
<dbReference type="AlphaFoldDB" id="A0A221K2N1"/>
<feature type="transmembrane region" description="Helical" evidence="6">
    <location>
        <begin position="322"/>
        <end position="343"/>
    </location>
</feature>
<evidence type="ECO:0000256" key="6">
    <source>
        <dbReference type="SAM" id="Phobius"/>
    </source>
</evidence>
<dbReference type="NCBIfam" id="TIGR00797">
    <property type="entry name" value="matE"/>
    <property type="match status" value="1"/>
</dbReference>
<dbReference type="Pfam" id="PF01554">
    <property type="entry name" value="MatE"/>
    <property type="match status" value="2"/>
</dbReference>
<evidence type="ECO:0000256" key="5">
    <source>
        <dbReference type="ARBA" id="ARBA00023136"/>
    </source>
</evidence>
<keyword evidence="5 6" id="KW-0472">Membrane</keyword>
<dbReference type="GO" id="GO:0015297">
    <property type="term" value="F:antiporter activity"/>
    <property type="evidence" value="ECO:0007669"/>
    <property type="project" value="InterPro"/>
</dbReference>
<feature type="transmembrane region" description="Helical" evidence="6">
    <location>
        <begin position="363"/>
        <end position="385"/>
    </location>
</feature>
<gene>
    <name evidence="7" type="primary">dinF</name>
    <name evidence="7" type="ORF">SULPSESMR1_02333</name>
</gene>
<evidence type="ECO:0000256" key="4">
    <source>
        <dbReference type="ARBA" id="ARBA00022989"/>
    </source>
</evidence>
<comment type="subcellular location">
    <subcellularLocation>
        <location evidence="1">Membrane</location>
        <topology evidence="1">Multi-pass membrane protein</topology>
    </subcellularLocation>
</comment>
<name>A0A221K2N1_9RHOB</name>
<feature type="transmembrane region" description="Helical" evidence="6">
    <location>
        <begin position="252"/>
        <end position="274"/>
    </location>
</feature>
<proteinExistence type="inferred from homology"/>
<dbReference type="InterPro" id="IPR002528">
    <property type="entry name" value="MATE_fam"/>
</dbReference>
<evidence type="ECO:0000313" key="7">
    <source>
        <dbReference type="EMBL" id="ASM73130.1"/>
    </source>
</evidence>
<evidence type="ECO:0000256" key="1">
    <source>
        <dbReference type="ARBA" id="ARBA00004141"/>
    </source>
</evidence>